<dbReference type="AlphaFoldDB" id="A0A429YV89"/>
<dbReference type="InterPro" id="IPR011102">
    <property type="entry name" value="Sig_transdc_His_kinase_HWE"/>
</dbReference>
<comment type="caution">
    <text evidence="9">The sequence shown here is derived from an EMBL/GenBank/DDBJ whole genome shotgun (WGS) entry which is preliminary data.</text>
</comment>
<accession>A0A429YV89</accession>
<dbReference type="EMBL" id="RWKW01000056">
    <property type="protein sequence ID" value="RST85360.1"/>
    <property type="molecule type" value="Genomic_DNA"/>
</dbReference>
<feature type="domain" description="Signal transduction histidine kinase HWE region" evidence="8">
    <location>
        <begin position="171"/>
        <end position="249"/>
    </location>
</feature>
<keyword evidence="3" id="KW-0597">Phosphoprotein</keyword>
<evidence type="ECO:0000256" key="4">
    <source>
        <dbReference type="ARBA" id="ARBA00022679"/>
    </source>
</evidence>
<dbReference type="Proteomes" id="UP000278398">
    <property type="component" value="Unassembled WGS sequence"/>
</dbReference>
<evidence type="ECO:0000256" key="1">
    <source>
        <dbReference type="ARBA" id="ARBA00000085"/>
    </source>
</evidence>
<dbReference type="Pfam" id="PF07536">
    <property type="entry name" value="HWE_HK"/>
    <property type="match status" value="1"/>
</dbReference>
<evidence type="ECO:0000256" key="2">
    <source>
        <dbReference type="ARBA" id="ARBA00012438"/>
    </source>
</evidence>
<name>A0A429YV89_9HYPH</name>
<dbReference type="Gene3D" id="3.30.565.10">
    <property type="entry name" value="Histidine kinase-like ATPase, C-terminal domain"/>
    <property type="match status" value="1"/>
</dbReference>
<keyword evidence="4" id="KW-0808">Transferase</keyword>
<dbReference type="SMART" id="SM00911">
    <property type="entry name" value="HWE_HK"/>
    <property type="match status" value="1"/>
</dbReference>
<comment type="catalytic activity">
    <reaction evidence="1">
        <text>ATP + protein L-histidine = ADP + protein N-phospho-L-histidine.</text>
        <dbReference type="EC" id="2.7.13.3"/>
    </reaction>
</comment>
<keyword evidence="10" id="KW-1185">Reference proteome</keyword>
<evidence type="ECO:0000256" key="7">
    <source>
        <dbReference type="ARBA" id="ARBA00022840"/>
    </source>
</evidence>
<evidence type="ECO:0000313" key="9">
    <source>
        <dbReference type="EMBL" id="RST85360.1"/>
    </source>
</evidence>
<evidence type="ECO:0000256" key="6">
    <source>
        <dbReference type="ARBA" id="ARBA00022777"/>
    </source>
</evidence>
<dbReference type="PANTHER" id="PTHR41523:SF7">
    <property type="entry name" value="HISTIDINE KINASE"/>
    <property type="match status" value="1"/>
</dbReference>
<sequence>MSATATPSWKVASMPHRSDGKVVVYAPFSRDAESIIRVLAPHGIAAESVTTLAALVARLGDDVGTVLMSEEALSQPNWRSLVDVINAQPSWSSYPFIVLVGQKRFSNPETIYGVLPTEITNVIVLERPMGSATLISAVRWALSGRRRQFVTRDHLQKLEDNARHQALMTRELAHRVKNTIAMLQSIVTQTLRPRPEVDDLRVVIVERFAALSRAHDLLLGTDFAAADFRELVSRSVGVHGGNIVIDGPGIDLSPQASLSFALVLHELGTNAIKYGSLRTSHGRVDVKWDVVDNVFVFAWKELDGRPVEPPARSGFGVRLIRSTLEGLGHLKLSYERTGFELAFEAELDRLRHGVPEL</sequence>
<dbReference type="InterPro" id="IPR036890">
    <property type="entry name" value="HATPase_C_sf"/>
</dbReference>
<evidence type="ECO:0000313" key="10">
    <source>
        <dbReference type="Proteomes" id="UP000278398"/>
    </source>
</evidence>
<keyword evidence="5" id="KW-0547">Nucleotide-binding</keyword>
<dbReference type="PANTHER" id="PTHR41523">
    <property type="entry name" value="TWO-COMPONENT SYSTEM SENSOR PROTEIN"/>
    <property type="match status" value="1"/>
</dbReference>
<dbReference type="EC" id="2.7.13.3" evidence="2"/>
<proteinExistence type="predicted"/>
<reference evidence="9 10" key="1">
    <citation type="submission" date="2018-12" db="EMBL/GenBank/DDBJ databases">
        <title>Mesorhizobium carbonis sp. nov., isolated from coal mine water.</title>
        <authorList>
            <person name="Xin W."/>
            <person name="Xu Z."/>
            <person name="Xiang F."/>
            <person name="Zhang J."/>
            <person name="Xi L."/>
            <person name="Liu J."/>
        </authorList>
    </citation>
    <scope>NUCLEOTIDE SEQUENCE [LARGE SCALE GENOMIC DNA]</scope>
    <source>
        <strain evidence="9 10">B2.3</strain>
    </source>
</reference>
<protein>
    <recommendedName>
        <fullName evidence="2">histidine kinase</fullName>
        <ecNumber evidence="2">2.7.13.3</ecNumber>
    </recommendedName>
</protein>
<gene>
    <name evidence="9" type="ORF">EJC49_15865</name>
</gene>
<evidence type="ECO:0000256" key="3">
    <source>
        <dbReference type="ARBA" id="ARBA00022553"/>
    </source>
</evidence>
<evidence type="ECO:0000259" key="8">
    <source>
        <dbReference type="SMART" id="SM00911"/>
    </source>
</evidence>
<dbReference type="OrthoDB" id="7991996at2"/>
<keyword evidence="7" id="KW-0067">ATP-binding</keyword>
<dbReference type="GO" id="GO:0004673">
    <property type="term" value="F:protein histidine kinase activity"/>
    <property type="evidence" value="ECO:0007669"/>
    <property type="project" value="UniProtKB-EC"/>
</dbReference>
<dbReference type="GO" id="GO:0005524">
    <property type="term" value="F:ATP binding"/>
    <property type="evidence" value="ECO:0007669"/>
    <property type="project" value="UniProtKB-KW"/>
</dbReference>
<evidence type="ECO:0000256" key="5">
    <source>
        <dbReference type="ARBA" id="ARBA00022741"/>
    </source>
</evidence>
<keyword evidence="6 9" id="KW-0418">Kinase</keyword>
<organism evidence="9 10">
    <name type="scientific">Aquibium carbonis</name>
    <dbReference type="NCBI Taxonomy" id="2495581"/>
    <lineage>
        <taxon>Bacteria</taxon>
        <taxon>Pseudomonadati</taxon>
        <taxon>Pseudomonadota</taxon>
        <taxon>Alphaproteobacteria</taxon>
        <taxon>Hyphomicrobiales</taxon>
        <taxon>Phyllobacteriaceae</taxon>
        <taxon>Aquibium</taxon>
    </lineage>
</organism>